<gene>
    <name evidence="1" type="ORF">PYCCODRAFT_1466940</name>
</gene>
<evidence type="ECO:0000313" key="2">
    <source>
        <dbReference type="Proteomes" id="UP000193067"/>
    </source>
</evidence>
<evidence type="ECO:0000313" key="1">
    <source>
        <dbReference type="EMBL" id="OSD03568.1"/>
    </source>
</evidence>
<dbReference type="EMBL" id="KZ084100">
    <property type="protein sequence ID" value="OSD03568.1"/>
    <property type="molecule type" value="Genomic_DNA"/>
</dbReference>
<dbReference type="STRING" id="1353009.A0A1Y2IR38"/>
<name>A0A1Y2IR38_TRAC3</name>
<dbReference type="SUPFAM" id="SSF81383">
    <property type="entry name" value="F-box domain"/>
    <property type="match status" value="1"/>
</dbReference>
<dbReference type="AlphaFoldDB" id="A0A1Y2IR38"/>
<dbReference type="Gene3D" id="3.80.10.10">
    <property type="entry name" value="Ribonuclease Inhibitor"/>
    <property type="match status" value="1"/>
</dbReference>
<reference evidence="1 2" key="1">
    <citation type="journal article" date="2015" name="Biotechnol. Biofuels">
        <title>Enhanced degradation of softwood versus hardwood by the white-rot fungus Pycnoporus coccineus.</title>
        <authorList>
            <person name="Couturier M."/>
            <person name="Navarro D."/>
            <person name="Chevret D."/>
            <person name="Henrissat B."/>
            <person name="Piumi F."/>
            <person name="Ruiz-Duenas F.J."/>
            <person name="Martinez A.T."/>
            <person name="Grigoriev I.V."/>
            <person name="Riley R."/>
            <person name="Lipzen A."/>
            <person name="Berrin J.G."/>
            <person name="Master E.R."/>
            <person name="Rosso M.N."/>
        </authorList>
    </citation>
    <scope>NUCLEOTIDE SEQUENCE [LARGE SCALE GENOMIC DNA]</scope>
    <source>
        <strain evidence="1 2">BRFM310</strain>
    </source>
</reference>
<protein>
    <recommendedName>
        <fullName evidence="3">F-box domain-containing protein</fullName>
    </recommendedName>
</protein>
<proteinExistence type="predicted"/>
<organism evidence="1 2">
    <name type="scientific">Trametes coccinea (strain BRFM310)</name>
    <name type="common">Pycnoporus coccineus</name>
    <dbReference type="NCBI Taxonomy" id="1353009"/>
    <lineage>
        <taxon>Eukaryota</taxon>
        <taxon>Fungi</taxon>
        <taxon>Dikarya</taxon>
        <taxon>Basidiomycota</taxon>
        <taxon>Agaricomycotina</taxon>
        <taxon>Agaricomycetes</taxon>
        <taxon>Polyporales</taxon>
        <taxon>Polyporaceae</taxon>
        <taxon>Trametes</taxon>
    </lineage>
</organism>
<dbReference type="InterPro" id="IPR036047">
    <property type="entry name" value="F-box-like_dom_sf"/>
</dbReference>
<accession>A0A1Y2IR38</accession>
<dbReference type="Proteomes" id="UP000193067">
    <property type="component" value="Unassembled WGS sequence"/>
</dbReference>
<keyword evidence="2" id="KW-1185">Reference proteome</keyword>
<dbReference type="SUPFAM" id="SSF52047">
    <property type="entry name" value="RNI-like"/>
    <property type="match status" value="1"/>
</dbReference>
<dbReference type="InterPro" id="IPR032675">
    <property type="entry name" value="LRR_dom_sf"/>
</dbReference>
<evidence type="ECO:0008006" key="3">
    <source>
        <dbReference type="Google" id="ProtNLM"/>
    </source>
</evidence>
<sequence>MPQVPLELTDYIIDFLYKDARTLASCAVVCRAWTPASRFHLFRSIVLQDHTFTSSFQRLLRLSPDLGYYVRELTIAKFVTASEVFVPAKPPTPSINDALPEVFRQLPHLRSLTLAHMDLKSVTDLSALHHPTLSSLSLSYCQFADFADLVDLANAFPRLADLAIAGLTWVSESRPPTPRAIPSLRRLALGRDTDSERLFDWFVAAGLHESVTHLEARCASERDTDLVGPFVKLAGPVLRELDLDWSFTGDKTIGLPVTMSLAGCAALDSLRLQFPIHYSTTLPWVVALLETIDSAAAAAAAAVVSASPHSAPCSAPATVRTLAFEVRLLGSVDALDWDGLNKVLTTAPSYRALDAFRIGVNLWPGVHKDVAEVEGVVRERLAPLEKKGILRFGNL</sequence>
<dbReference type="OrthoDB" id="2977329at2759"/>